<protein>
    <recommendedName>
        <fullName evidence="2">Pyridoxamine 5'-phosphate oxidase N-terminal domain-containing protein</fullName>
    </recommendedName>
</protein>
<sequence>MAYHSGEIAVQTRAGLDSRARSALRVIGDSIPPVAAAFLAEQPMIIAGGADAGGNLWATQLTGPPGFLRAVDPWGLLIDALPPPGDPLARILGGAGAPNAPVHLGLLAIEPATRRRMRLNGRAVRAGRGLHVDLDQVFSNCPKYLQQRELRPHLPEDGTAGAHPGAVSDGTSLSPAQQRTVGTADTFFIATASDDGDADASHRGGNPGFVQVVSPTVLRWPDYVGNAMFMTLGNLALHPGAGLLFPGWETGSALQLTGSARVLWDPEAVENVPGAQRMVEYHIRAVREIAAATPLRWSAPAYSRFNPPTH</sequence>
<gene>
    <name evidence="3" type="ORF">GCM10018793_24750</name>
</gene>
<dbReference type="AlphaFoldDB" id="A0A919G351"/>
<dbReference type="SUPFAM" id="SSF50475">
    <property type="entry name" value="FMN-binding split barrel"/>
    <property type="match status" value="1"/>
</dbReference>
<proteinExistence type="predicted"/>
<reference evidence="3" key="1">
    <citation type="journal article" date="2014" name="Int. J. Syst. Evol. Microbiol.">
        <title>Complete genome sequence of Corynebacterium casei LMG S-19264T (=DSM 44701T), isolated from a smear-ripened cheese.</title>
        <authorList>
            <consortium name="US DOE Joint Genome Institute (JGI-PGF)"/>
            <person name="Walter F."/>
            <person name="Albersmeier A."/>
            <person name="Kalinowski J."/>
            <person name="Ruckert C."/>
        </authorList>
    </citation>
    <scope>NUCLEOTIDE SEQUENCE</scope>
    <source>
        <strain evidence="3">JCM 5069</strain>
    </source>
</reference>
<feature type="region of interest" description="Disordered" evidence="1">
    <location>
        <begin position="154"/>
        <end position="177"/>
    </location>
</feature>
<dbReference type="InterPro" id="IPR012349">
    <property type="entry name" value="Split_barrel_FMN-bd"/>
</dbReference>
<feature type="domain" description="Pyridoxamine 5'-phosphate oxidase N-terminal" evidence="2">
    <location>
        <begin position="176"/>
        <end position="284"/>
    </location>
</feature>
<accession>A0A919G351</accession>
<evidence type="ECO:0000256" key="1">
    <source>
        <dbReference type="SAM" id="MobiDB-lite"/>
    </source>
</evidence>
<dbReference type="InterPro" id="IPR011576">
    <property type="entry name" value="Pyridox_Oxase_N"/>
</dbReference>
<reference evidence="3" key="2">
    <citation type="submission" date="2020-09" db="EMBL/GenBank/DDBJ databases">
        <authorList>
            <person name="Sun Q."/>
            <person name="Ohkuma M."/>
        </authorList>
    </citation>
    <scope>NUCLEOTIDE SEQUENCE</scope>
    <source>
        <strain evidence="3">JCM 5069</strain>
    </source>
</reference>
<dbReference type="PANTHER" id="PTHR42815">
    <property type="entry name" value="FAD-BINDING, PUTATIVE (AFU_ORTHOLOGUE AFUA_6G07600)-RELATED"/>
    <property type="match status" value="1"/>
</dbReference>
<dbReference type="PANTHER" id="PTHR42815:SF2">
    <property type="entry name" value="FAD-BINDING, PUTATIVE (AFU_ORTHOLOGUE AFUA_6G07600)-RELATED"/>
    <property type="match status" value="1"/>
</dbReference>
<name>A0A919G351_9ACTN</name>
<organism evidence="3 4">
    <name type="scientific">Streptomyces sulfonofaciens</name>
    <dbReference type="NCBI Taxonomy" id="68272"/>
    <lineage>
        <taxon>Bacteria</taxon>
        <taxon>Bacillati</taxon>
        <taxon>Actinomycetota</taxon>
        <taxon>Actinomycetes</taxon>
        <taxon>Kitasatosporales</taxon>
        <taxon>Streptomycetaceae</taxon>
        <taxon>Streptomyces</taxon>
    </lineage>
</organism>
<dbReference type="Pfam" id="PF01243">
    <property type="entry name" value="PNPOx_N"/>
    <property type="match status" value="1"/>
</dbReference>
<evidence type="ECO:0000313" key="3">
    <source>
        <dbReference type="EMBL" id="GHH77222.1"/>
    </source>
</evidence>
<evidence type="ECO:0000313" key="4">
    <source>
        <dbReference type="Proteomes" id="UP000603708"/>
    </source>
</evidence>
<dbReference type="EMBL" id="BNCD01000006">
    <property type="protein sequence ID" value="GHH77222.1"/>
    <property type="molecule type" value="Genomic_DNA"/>
</dbReference>
<dbReference type="Proteomes" id="UP000603708">
    <property type="component" value="Unassembled WGS sequence"/>
</dbReference>
<comment type="caution">
    <text evidence="3">The sequence shown here is derived from an EMBL/GenBank/DDBJ whole genome shotgun (WGS) entry which is preliminary data.</text>
</comment>
<evidence type="ECO:0000259" key="2">
    <source>
        <dbReference type="Pfam" id="PF01243"/>
    </source>
</evidence>
<keyword evidence="4" id="KW-1185">Reference proteome</keyword>
<dbReference type="Gene3D" id="2.30.110.10">
    <property type="entry name" value="Electron Transport, Fmn-binding Protein, Chain A"/>
    <property type="match status" value="1"/>
</dbReference>
<dbReference type="RefSeq" id="WP_189931109.1">
    <property type="nucleotide sequence ID" value="NZ_BNCD01000006.1"/>
</dbReference>